<dbReference type="EMBL" id="CP001017">
    <property type="protein sequence ID" value="ACB97334.1"/>
    <property type="molecule type" value="Genomic_DNA"/>
</dbReference>
<keyword evidence="1" id="KW-0614">Plasmid</keyword>
<name>B2ILD4_BEII9</name>
<accession>B2ILD4</accession>
<dbReference type="Proteomes" id="UP000001695">
    <property type="component" value="Plasmid pBIND01"/>
</dbReference>
<organism evidence="1 2">
    <name type="scientific">Beijerinckia indica subsp. indica (strain ATCC 9039 / DSM 1715 / NCIMB 8712)</name>
    <dbReference type="NCBI Taxonomy" id="395963"/>
    <lineage>
        <taxon>Bacteria</taxon>
        <taxon>Pseudomonadati</taxon>
        <taxon>Pseudomonadota</taxon>
        <taxon>Alphaproteobacteria</taxon>
        <taxon>Hyphomicrobiales</taxon>
        <taxon>Beijerinckiaceae</taxon>
        <taxon>Beijerinckia</taxon>
    </lineage>
</organism>
<gene>
    <name evidence="1" type="ordered locus">Bind_3790</name>
</gene>
<dbReference type="AlphaFoldDB" id="B2ILD4"/>
<dbReference type="HOGENOM" id="CLU_2714213_0_0_5"/>
<geneLocation type="plasmid" evidence="1 2">
    <name>pBIND01</name>
</geneLocation>
<proteinExistence type="predicted"/>
<dbReference type="KEGG" id="bid:Bind_3790"/>
<keyword evidence="2" id="KW-1185">Reference proteome</keyword>
<sequence>MWSALASFLLGVLGWVVPKLLIEPGKEIFDLRRETQESLIIYGDLPKDAPADERRLAAEIFETGKKRGVRLL</sequence>
<evidence type="ECO:0000313" key="1">
    <source>
        <dbReference type="EMBL" id="ACB97334.1"/>
    </source>
</evidence>
<evidence type="ECO:0000313" key="2">
    <source>
        <dbReference type="Proteomes" id="UP000001695"/>
    </source>
</evidence>
<reference evidence="1 2" key="1">
    <citation type="submission" date="2008-03" db="EMBL/GenBank/DDBJ databases">
        <title>Complete sequence of plasmid1 of Beijerinckia indica subsp. indica ATCC 9039.</title>
        <authorList>
            <consortium name="US DOE Joint Genome Institute"/>
            <person name="Copeland A."/>
            <person name="Lucas S."/>
            <person name="Lapidus A."/>
            <person name="Glavina del Rio T."/>
            <person name="Dalin E."/>
            <person name="Tice H."/>
            <person name="Bruce D."/>
            <person name="Goodwin L."/>
            <person name="Pitluck S."/>
            <person name="LaButti K."/>
            <person name="Schmutz J."/>
            <person name="Larimer F."/>
            <person name="Land M."/>
            <person name="Hauser L."/>
            <person name="Kyrpides N."/>
            <person name="Mikhailova N."/>
            <person name="Dunfield P.F."/>
            <person name="Dedysh S.N."/>
            <person name="Liesack W."/>
            <person name="Saw J.H."/>
            <person name="Alam M."/>
            <person name="Chen Y."/>
            <person name="Murrell J.C."/>
            <person name="Richardson P."/>
        </authorList>
    </citation>
    <scope>NUCLEOTIDE SEQUENCE [LARGE SCALE GENOMIC DNA]</scope>
    <source>
        <strain evidence="2">ATCC 9039 / DSM 1715 / NCIMB 8712</strain>
        <plasmid evidence="1 2">pBIND01</plasmid>
    </source>
</reference>
<protein>
    <submittedName>
        <fullName evidence="1">Uncharacterized protein</fullName>
    </submittedName>
</protein>